<dbReference type="CDD" id="cd00483">
    <property type="entry name" value="HPPK"/>
    <property type="match status" value="1"/>
</dbReference>
<comment type="function">
    <text evidence="10">Catalyzes the transfer of pyrophosphate from adenosine triphosphate (ATP) to 6-hydroxymethyl-7,8-dihydropterin, an enzymatic step in folate biosynthesis pathway.</text>
</comment>
<evidence type="ECO:0000256" key="1">
    <source>
        <dbReference type="ARBA" id="ARBA00005051"/>
    </source>
</evidence>
<protein>
    <recommendedName>
        <fullName evidence="4">2-amino-4-hydroxy-6-hydroxymethyldihydropteridine pyrophosphokinase</fullName>
        <ecNumber evidence="3">2.7.6.3</ecNumber>
    </recommendedName>
    <alternativeName>
        <fullName evidence="11">6-hydroxymethyl-7,8-dihydropterin pyrophosphokinase</fullName>
    </alternativeName>
    <alternativeName>
        <fullName evidence="12">7,8-dihydro-6-hydroxymethylpterin-pyrophosphokinase</fullName>
    </alternativeName>
</protein>
<sequence length="179" mass="19222">MDTHDKVPGCNGGSTGILVAIGANLPRRTGEGPLQTCHWAVAEIGRIADIHVDAVSHWYESAPVPPSGQPPYVNGVVRAHGDIRPEALLSALQEIEARAGRVRTYINAARPLDLDIIAMGNIVRARPDPILPHPRACQRAFVLLPLRDVAPDWRDPVSGDALGTLLARVADQPIARLPD</sequence>
<evidence type="ECO:0000259" key="13">
    <source>
        <dbReference type="Pfam" id="PF01288"/>
    </source>
</evidence>
<dbReference type="EC" id="2.7.6.3" evidence="3"/>
<evidence type="ECO:0000256" key="10">
    <source>
        <dbReference type="ARBA" id="ARBA00029409"/>
    </source>
</evidence>
<dbReference type="GO" id="GO:0005524">
    <property type="term" value="F:ATP binding"/>
    <property type="evidence" value="ECO:0007669"/>
    <property type="project" value="UniProtKB-KW"/>
</dbReference>
<dbReference type="UniPathway" id="UPA00077">
    <property type="reaction ID" value="UER00155"/>
</dbReference>
<dbReference type="Proteomes" id="UP000247609">
    <property type="component" value="Unassembled WGS sequence"/>
</dbReference>
<evidence type="ECO:0000256" key="7">
    <source>
        <dbReference type="ARBA" id="ARBA00022777"/>
    </source>
</evidence>
<dbReference type="Pfam" id="PF01288">
    <property type="entry name" value="HPPK"/>
    <property type="match status" value="1"/>
</dbReference>
<keyword evidence="9" id="KW-0289">Folate biosynthesis</keyword>
<dbReference type="GO" id="GO:0016301">
    <property type="term" value="F:kinase activity"/>
    <property type="evidence" value="ECO:0007669"/>
    <property type="project" value="UniProtKB-KW"/>
</dbReference>
<dbReference type="RefSeq" id="WP_110526887.1">
    <property type="nucleotide sequence ID" value="NZ_NOXG01000002.1"/>
</dbReference>
<reference evidence="14 15" key="1">
    <citation type="submission" date="2017-07" db="EMBL/GenBank/DDBJ databases">
        <title>A draft genome sequence of Komagataeibacter sp. T5K1.</title>
        <authorList>
            <person name="Skraban J."/>
            <person name="Cleenwerck I."/>
            <person name="Vandamme P."/>
            <person name="Trcek J."/>
        </authorList>
    </citation>
    <scope>NUCLEOTIDE SEQUENCE [LARGE SCALE GENOMIC DNA]</scope>
    <source>
        <strain evidence="14 15">T5K1</strain>
    </source>
</reference>
<evidence type="ECO:0000256" key="6">
    <source>
        <dbReference type="ARBA" id="ARBA00022741"/>
    </source>
</evidence>
<dbReference type="Gene3D" id="3.30.70.560">
    <property type="entry name" value="7,8-Dihydro-6-hydroxymethylpterin-pyrophosphokinase HPPK"/>
    <property type="match status" value="1"/>
</dbReference>
<dbReference type="GO" id="GO:0046656">
    <property type="term" value="P:folic acid biosynthetic process"/>
    <property type="evidence" value="ECO:0007669"/>
    <property type="project" value="UniProtKB-KW"/>
</dbReference>
<evidence type="ECO:0000256" key="12">
    <source>
        <dbReference type="ARBA" id="ARBA00033413"/>
    </source>
</evidence>
<organism evidence="14 15">
    <name type="scientific">Novacetimonas pomaceti</name>
    <dbReference type="NCBI Taxonomy" id="2021998"/>
    <lineage>
        <taxon>Bacteria</taxon>
        <taxon>Pseudomonadati</taxon>
        <taxon>Pseudomonadota</taxon>
        <taxon>Alphaproteobacteria</taxon>
        <taxon>Acetobacterales</taxon>
        <taxon>Acetobacteraceae</taxon>
        <taxon>Novacetimonas</taxon>
    </lineage>
</organism>
<dbReference type="PANTHER" id="PTHR43071">
    <property type="entry name" value="2-AMINO-4-HYDROXY-6-HYDROXYMETHYLDIHYDROPTERIDINE PYROPHOSPHOKINASE"/>
    <property type="match status" value="1"/>
</dbReference>
<evidence type="ECO:0000256" key="4">
    <source>
        <dbReference type="ARBA" id="ARBA00016218"/>
    </source>
</evidence>
<dbReference type="PANTHER" id="PTHR43071:SF1">
    <property type="entry name" value="2-AMINO-4-HYDROXY-6-HYDROXYMETHYLDIHYDROPTERIDINE PYROPHOSPHOKINASE"/>
    <property type="match status" value="1"/>
</dbReference>
<name>A0A318QGM2_9PROT</name>
<dbReference type="SUPFAM" id="SSF55083">
    <property type="entry name" value="6-hydroxymethyl-7,8-dihydropterin pyrophosphokinase, HPPK"/>
    <property type="match status" value="1"/>
</dbReference>
<comment type="caution">
    <text evidence="14">The sequence shown here is derived from an EMBL/GenBank/DDBJ whole genome shotgun (WGS) entry which is preliminary data.</text>
</comment>
<proteinExistence type="inferred from homology"/>
<dbReference type="InterPro" id="IPR035907">
    <property type="entry name" value="Hppk_sf"/>
</dbReference>
<dbReference type="NCBIfam" id="TIGR01498">
    <property type="entry name" value="folK"/>
    <property type="match status" value="1"/>
</dbReference>
<evidence type="ECO:0000256" key="5">
    <source>
        <dbReference type="ARBA" id="ARBA00022679"/>
    </source>
</evidence>
<keyword evidence="7 14" id="KW-0418">Kinase</keyword>
<dbReference type="GO" id="GO:0046654">
    <property type="term" value="P:tetrahydrofolate biosynthetic process"/>
    <property type="evidence" value="ECO:0007669"/>
    <property type="project" value="UniProtKB-UniPathway"/>
</dbReference>
<comment type="pathway">
    <text evidence="1">Cofactor biosynthesis; tetrahydrofolate biosynthesis; 2-amino-4-hydroxy-6-hydroxymethyl-7,8-dihydropteridine diphosphate from 7,8-dihydroneopterin triphosphate: step 4/4.</text>
</comment>
<evidence type="ECO:0000313" key="15">
    <source>
        <dbReference type="Proteomes" id="UP000247609"/>
    </source>
</evidence>
<keyword evidence="8" id="KW-0067">ATP-binding</keyword>
<keyword evidence="6" id="KW-0547">Nucleotide-binding</keyword>
<feature type="domain" description="7,8-dihydro-6-hydroxymethylpterin-pyrophosphokinase" evidence="13">
    <location>
        <begin position="19"/>
        <end position="151"/>
    </location>
</feature>
<dbReference type="AlphaFoldDB" id="A0A318QGM2"/>
<dbReference type="InterPro" id="IPR000550">
    <property type="entry name" value="Hppk"/>
</dbReference>
<keyword evidence="5" id="KW-0808">Transferase</keyword>
<evidence type="ECO:0000256" key="2">
    <source>
        <dbReference type="ARBA" id="ARBA00005810"/>
    </source>
</evidence>
<dbReference type="GO" id="GO:0003848">
    <property type="term" value="F:2-amino-4-hydroxy-6-hydroxymethyldihydropteridine diphosphokinase activity"/>
    <property type="evidence" value="ECO:0007669"/>
    <property type="project" value="UniProtKB-EC"/>
</dbReference>
<dbReference type="EMBL" id="NOXG01000002">
    <property type="protein sequence ID" value="PYD76532.1"/>
    <property type="molecule type" value="Genomic_DNA"/>
</dbReference>
<evidence type="ECO:0000256" key="3">
    <source>
        <dbReference type="ARBA" id="ARBA00013253"/>
    </source>
</evidence>
<evidence type="ECO:0000313" key="14">
    <source>
        <dbReference type="EMBL" id="PYD76532.1"/>
    </source>
</evidence>
<accession>A0A318QGM2</accession>
<evidence type="ECO:0000256" key="8">
    <source>
        <dbReference type="ARBA" id="ARBA00022840"/>
    </source>
</evidence>
<comment type="similarity">
    <text evidence="2">Belongs to the HPPK family.</text>
</comment>
<evidence type="ECO:0000256" key="9">
    <source>
        <dbReference type="ARBA" id="ARBA00022909"/>
    </source>
</evidence>
<evidence type="ECO:0000256" key="11">
    <source>
        <dbReference type="ARBA" id="ARBA00029766"/>
    </source>
</evidence>
<gene>
    <name evidence="14" type="primary">folK</name>
    <name evidence="14" type="ORF">CFR71_03105</name>
</gene>